<evidence type="ECO:0000313" key="8">
    <source>
        <dbReference type="EMBL" id="GGF42143.1"/>
    </source>
</evidence>
<dbReference type="PIRSF" id="PIRSF000097">
    <property type="entry name" value="AKR"/>
    <property type="match status" value="1"/>
</dbReference>
<evidence type="ECO:0000256" key="1">
    <source>
        <dbReference type="ARBA" id="ARBA00007905"/>
    </source>
</evidence>
<dbReference type="GO" id="GO:0051596">
    <property type="term" value="P:methylglyoxal catabolic process"/>
    <property type="evidence" value="ECO:0007669"/>
    <property type="project" value="TreeGrafter"/>
</dbReference>
<evidence type="ECO:0000313" key="9">
    <source>
        <dbReference type="Proteomes" id="UP000646365"/>
    </source>
</evidence>
<organism evidence="8 9">
    <name type="scientific">Aliidongia dinghuensis</name>
    <dbReference type="NCBI Taxonomy" id="1867774"/>
    <lineage>
        <taxon>Bacteria</taxon>
        <taxon>Pseudomonadati</taxon>
        <taxon>Pseudomonadota</taxon>
        <taxon>Alphaproteobacteria</taxon>
        <taxon>Rhodospirillales</taxon>
        <taxon>Dongiaceae</taxon>
        <taxon>Aliidongia</taxon>
    </lineage>
</organism>
<feature type="site" description="Lowers pKa of active site Tyr" evidence="6">
    <location>
        <position position="72"/>
    </location>
</feature>
<feature type="binding site" evidence="5">
    <location>
        <position position="105"/>
    </location>
    <ligand>
        <name>substrate</name>
    </ligand>
</feature>
<accession>A0A8J2YYS1</accession>
<evidence type="ECO:0000259" key="7">
    <source>
        <dbReference type="Pfam" id="PF00248"/>
    </source>
</evidence>
<dbReference type="AlphaFoldDB" id="A0A8J2YYS1"/>
<feature type="domain" description="NADP-dependent oxidoreductase" evidence="7">
    <location>
        <begin position="14"/>
        <end position="256"/>
    </location>
</feature>
<evidence type="ECO:0000256" key="5">
    <source>
        <dbReference type="PIRSR" id="PIRSR000097-2"/>
    </source>
</evidence>
<reference evidence="8" key="2">
    <citation type="submission" date="2020-09" db="EMBL/GenBank/DDBJ databases">
        <authorList>
            <person name="Sun Q."/>
            <person name="Zhou Y."/>
        </authorList>
    </citation>
    <scope>NUCLEOTIDE SEQUENCE</scope>
    <source>
        <strain evidence="8">CGMCC 1.15725</strain>
    </source>
</reference>
<keyword evidence="3" id="KW-0560">Oxidoreductase</keyword>
<protein>
    <submittedName>
        <fullName evidence="8">Oxidoreductase</fullName>
    </submittedName>
</protein>
<proteinExistence type="inferred from homology"/>
<dbReference type="GO" id="GO:1990002">
    <property type="term" value="F:methylglyoxal reductase (NADPH) (acetol producing) activity"/>
    <property type="evidence" value="ECO:0007669"/>
    <property type="project" value="TreeGrafter"/>
</dbReference>
<feature type="active site" description="Proton donor" evidence="4">
    <location>
        <position position="47"/>
    </location>
</feature>
<name>A0A8J2YYS1_9PROT</name>
<keyword evidence="9" id="KW-1185">Reference proteome</keyword>
<dbReference type="Gene3D" id="3.20.20.100">
    <property type="entry name" value="NADP-dependent oxidoreductase domain"/>
    <property type="match status" value="1"/>
</dbReference>
<dbReference type="Pfam" id="PF00248">
    <property type="entry name" value="Aldo_ket_red"/>
    <property type="match status" value="1"/>
</dbReference>
<dbReference type="InterPro" id="IPR020471">
    <property type="entry name" value="AKR"/>
</dbReference>
<dbReference type="InterPro" id="IPR036812">
    <property type="entry name" value="NAD(P)_OxRdtase_dom_sf"/>
</dbReference>
<dbReference type="PROSITE" id="PS00062">
    <property type="entry name" value="ALDOKETO_REDUCTASE_2"/>
    <property type="match status" value="1"/>
</dbReference>
<keyword evidence="2" id="KW-0521">NADP</keyword>
<evidence type="ECO:0000256" key="6">
    <source>
        <dbReference type="PIRSR" id="PIRSR000097-3"/>
    </source>
</evidence>
<evidence type="ECO:0000256" key="3">
    <source>
        <dbReference type="ARBA" id="ARBA00023002"/>
    </source>
</evidence>
<comment type="caution">
    <text evidence="8">The sequence shown here is derived from an EMBL/GenBank/DDBJ whole genome shotgun (WGS) entry which is preliminary data.</text>
</comment>
<dbReference type="RefSeq" id="WP_189051447.1">
    <property type="nucleotide sequence ID" value="NZ_BMJQ01000018.1"/>
</dbReference>
<dbReference type="InterPro" id="IPR018170">
    <property type="entry name" value="Aldo/ket_reductase_CS"/>
</dbReference>
<evidence type="ECO:0000256" key="4">
    <source>
        <dbReference type="PIRSR" id="PIRSR000097-1"/>
    </source>
</evidence>
<dbReference type="PANTHER" id="PTHR43827:SF3">
    <property type="entry name" value="NADP-DEPENDENT OXIDOREDUCTASE DOMAIN-CONTAINING PROTEIN"/>
    <property type="match status" value="1"/>
</dbReference>
<dbReference type="EMBL" id="BMJQ01000018">
    <property type="protein sequence ID" value="GGF42143.1"/>
    <property type="molecule type" value="Genomic_DNA"/>
</dbReference>
<comment type="similarity">
    <text evidence="1">Belongs to the aldo/keto reductase family.</text>
</comment>
<dbReference type="Proteomes" id="UP000646365">
    <property type="component" value="Unassembled WGS sequence"/>
</dbReference>
<dbReference type="PRINTS" id="PR00069">
    <property type="entry name" value="ALDKETRDTASE"/>
</dbReference>
<gene>
    <name evidence="8" type="primary">yafB</name>
    <name evidence="8" type="ORF">GCM10011611_55730</name>
</gene>
<evidence type="ECO:0000256" key="2">
    <source>
        <dbReference type="ARBA" id="ARBA00022857"/>
    </source>
</evidence>
<reference evidence="8" key="1">
    <citation type="journal article" date="2014" name="Int. J. Syst. Evol. Microbiol.">
        <title>Complete genome sequence of Corynebacterium casei LMG S-19264T (=DSM 44701T), isolated from a smear-ripened cheese.</title>
        <authorList>
            <consortium name="US DOE Joint Genome Institute (JGI-PGF)"/>
            <person name="Walter F."/>
            <person name="Albersmeier A."/>
            <person name="Kalinowski J."/>
            <person name="Ruckert C."/>
        </authorList>
    </citation>
    <scope>NUCLEOTIDE SEQUENCE</scope>
    <source>
        <strain evidence="8">CGMCC 1.15725</strain>
    </source>
</reference>
<sequence length="284" mass="30838">MQFVTANGANIPALGFGTYGMSRPDMLRMIPAALDAGFRHIDTAQIYRNEAEVGECVAASGLRREDVFLTTKVWVANYPKRAFAASVDDSLRKLRIDYIDLLLLHWPSTATPLAEQIEGLNAAVQAGKVRHVGVSNFNRTLMAEAVKLSAAPIVTNQFEYHPYLNQALLIDECRRLGVSVTAYCGMAVGRVFSDPVLEEISKARRRTVAQIVLRWLLQQEGVVALSRTTNPGRTANNAAVFDFALTAAEMAAIHGLAETNSRIVSPSGLSPAWDPTPAAALAML</sequence>
<dbReference type="InterPro" id="IPR023210">
    <property type="entry name" value="NADP_OxRdtase_dom"/>
</dbReference>
<dbReference type="PROSITE" id="PS00798">
    <property type="entry name" value="ALDOKETO_REDUCTASE_1"/>
    <property type="match status" value="1"/>
</dbReference>
<dbReference type="SUPFAM" id="SSF51430">
    <property type="entry name" value="NAD(P)-linked oxidoreductase"/>
    <property type="match status" value="1"/>
</dbReference>
<dbReference type="PANTHER" id="PTHR43827">
    <property type="entry name" value="2,5-DIKETO-D-GLUCONIC ACID REDUCTASE"/>
    <property type="match status" value="1"/>
</dbReference>